<comment type="caution">
    <text evidence="9">The sequence shown here is derived from an EMBL/GenBank/DDBJ whole genome shotgun (WGS) entry which is preliminary data.</text>
</comment>
<dbReference type="PANTHER" id="PTHR43876">
    <property type="entry name" value="UBIQUINONE BIOSYNTHESIS MONOOXYGENASE COQ6, MITOCHONDRIAL"/>
    <property type="match status" value="1"/>
</dbReference>
<dbReference type="SUPFAM" id="SSF51905">
    <property type="entry name" value="FAD/NAD(P)-binding domain"/>
    <property type="match status" value="1"/>
</dbReference>
<evidence type="ECO:0000313" key="10">
    <source>
        <dbReference type="Proteomes" id="UP000005953"/>
    </source>
</evidence>
<keyword evidence="7" id="KW-0503">Monooxygenase</keyword>
<dbReference type="Gene3D" id="3.50.50.60">
    <property type="entry name" value="FAD/NAD(P)-binding domain"/>
    <property type="match status" value="2"/>
</dbReference>
<reference evidence="9 10" key="1">
    <citation type="submission" date="2006-02" db="EMBL/GenBank/DDBJ databases">
        <authorList>
            <person name="Pinhassi J."/>
            <person name="Pedros-Alio C."/>
            <person name="Ferriera S."/>
            <person name="Johnson J."/>
            <person name="Kravitz S."/>
            <person name="Halpern A."/>
            <person name="Remington K."/>
            <person name="Beeson K."/>
            <person name="Tran B."/>
            <person name="Rogers Y.-H."/>
            <person name="Friedman R."/>
            <person name="Venter J.C."/>
        </authorList>
    </citation>
    <scope>NUCLEOTIDE SEQUENCE [LARGE SCALE GENOMIC DNA]</scope>
    <source>
        <strain evidence="9 10">MED297</strain>
    </source>
</reference>
<dbReference type="HOGENOM" id="CLU_009665_8_1_6"/>
<keyword evidence="4" id="KW-0285">Flavoprotein</keyword>
<dbReference type="PANTHER" id="PTHR43876:SF8">
    <property type="entry name" value="2-OCTAPRENYL-6-METHOXYPHENOL HYDROXYLASE"/>
    <property type="match status" value="1"/>
</dbReference>
<dbReference type="Proteomes" id="UP000005953">
    <property type="component" value="Unassembled WGS sequence"/>
</dbReference>
<dbReference type="GO" id="GO:0006744">
    <property type="term" value="P:ubiquinone biosynthetic process"/>
    <property type="evidence" value="ECO:0007669"/>
    <property type="project" value="UniProtKB-UniPathway"/>
</dbReference>
<sequence>MAGLTLTALLQPALDRGLTTALIDPAPQPSSGAPGSPSFDDRATALSGQTLDVLQRLGLSELNSVVSDILEIEVSDHGHLGYHHMRAAEQQFDRYGAVIANRSLGSLLWQHTQALPVDWRFGQSVSKARPINDGIELTLADGHQIHAGLLVLCDGGRSSLTEQLGLQAQTVDFNAVARIATVETTLPHQGKAFERFTQQGPIALLPFGDFSALVWTAPKATQSTWPSTPEDAIPLLEAQFGQRLGRVRRIGDWQQYPLIERTLSQPVGHHFIALGNTAATLHPVAGQGFNLALRGVQRFADLINRTHDEGAGQLPSFQELTTLAETIQGDQDLTAGFSRQLISLFGSANPLLQIGRGLGLNSLDRHPSLSRLFALNSMGLLAAAPVSQGS</sequence>
<gene>
    <name evidence="9" type="ORF">MED297_04402</name>
</gene>
<accession>A4BG85</accession>
<keyword evidence="5" id="KW-0274">FAD</keyword>
<dbReference type="UniPathway" id="UPA00232"/>
<dbReference type="Pfam" id="PF01494">
    <property type="entry name" value="FAD_binding_3"/>
    <property type="match status" value="1"/>
</dbReference>
<dbReference type="AlphaFoldDB" id="A4BG85"/>
<keyword evidence="6" id="KW-0560">Oxidoreductase</keyword>
<name>A4BG85_9GAMM</name>
<keyword evidence="10" id="KW-1185">Reference proteome</keyword>
<comment type="similarity">
    <text evidence="3">Belongs to the UbiH/COQ6 family.</text>
</comment>
<evidence type="ECO:0000256" key="5">
    <source>
        <dbReference type="ARBA" id="ARBA00022827"/>
    </source>
</evidence>
<dbReference type="InterPro" id="IPR051205">
    <property type="entry name" value="UbiH/COQ6_monooxygenase"/>
</dbReference>
<organism evidence="9 10">
    <name type="scientific">Reinekea blandensis MED297</name>
    <dbReference type="NCBI Taxonomy" id="314283"/>
    <lineage>
        <taxon>Bacteria</taxon>
        <taxon>Pseudomonadati</taxon>
        <taxon>Pseudomonadota</taxon>
        <taxon>Gammaproteobacteria</taxon>
        <taxon>Oceanospirillales</taxon>
        <taxon>Saccharospirillaceae</taxon>
        <taxon>Reinekea</taxon>
    </lineage>
</organism>
<dbReference type="STRING" id="314283.MED297_04402"/>
<dbReference type="GO" id="GO:0071949">
    <property type="term" value="F:FAD binding"/>
    <property type="evidence" value="ECO:0007669"/>
    <property type="project" value="InterPro"/>
</dbReference>
<evidence type="ECO:0000313" key="9">
    <source>
        <dbReference type="EMBL" id="EAR08880.1"/>
    </source>
</evidence>
<comment type="pathway">
    <text evidence="2">Cofactor biosynthesis; ubiquinone biosynthesis.</text>
</comment>
<evidence type="ECO:0000256" key="2">
    <source>
        <dbReference type="ARBA" id="ARBA00004749"/>
    </source>
</evidence>
<dbReference type="EMBL" id="AAOE01000015">
    <property type="protein sequence ID" value="EAR08880.1"/>
    <property type="molecule type" value="Genomic_DNA"/>
</dbReference>
<evidence type="ECO:0000256" key="3">
    <source>
        <dbReference type="ARBA" id="ARBA00005349"/>
    </source>
</evidence>
<proteinExistence type="inferred from homology"/>
<evidence type="ECO:0000256" key="6">
    <source>
        <dbReference type="ARBA" id="ARBA00023002"/>
    </source>
</evidence>
<evidence type="ECO:0000256" key="7">
    <source>
        <dbReference type="ARBA" id="ARBA00023033"/>
    </source>
</evidence>
<comment type="cofactor">
    <cofactor evidence="1">
        <name>FAD</name>
        <dbReference type="ChEBI" id="CHEBI:57692"/>
    </cofactor>
</comment>
<dbReference type="InterPro" id="IPR036188">
    <property type="entry name" value="FAD/NAD-bd_sf"/>
</dbReference>
<evidence type="ECO:0000256" key="1">
    <source>
        <dbReference type="ARBA" id="ARBA00001974"/>
    </source>
</evidence>
<evidence type="ECO:0000256" key="4">
    <source>
        <dbReference type="ARBA" id="ARBA00022630"/>
    </source>
</evidence>
<feature type="domain" description="FAD-binding" evidence="8">
    <location>
        <begin position="17"/>
        <end position="295"/>
    </location>
</feature>
<dbReference type="InterPro" id="IPR010971">
    <property type="entry name" value="UbiH/COQ6"/>
</dbReference>
<dbReference type="InterPro" id="IPR002938">
    <property type="entry name" value="FAD-bd"/>
</dbReference>
<evidence type="ECO:0000259" key="8">
    <source>
        <dbReference type="Pfam" id="PF01494"/>
    </source>
</evidence>
<dbReference type="GO" id="GO:0008681">
    <property type="term" value="F:2-octaprenyl-6-methoxyphenol hydroxylase activity"/>
    <property type="evidence" value="ECO:0007669"/>
    <property type="project" value="TreeGrafter"/>
</dbReference>
<protein>
    <submittedName>
        <fullName evidence="9">2-octaprenyl-6-methoxyphenyl hydroxylase</fullName>
    </submittedName>
</protein>
<dbReference type="NCBIfam" id="TIGR01988">
    <property type="entry name" value="Ubi-OHases"/>
    <property type="match status" value="1"/>
</dbReference>